<name>A0A1V9FXI5_9BACT</name>
<dbReference type="Proteomes" id="UP000192796">
    <property type="component" value="Unassembled WGS sequence"/>
</dbReference>
<evidence type="ECO:0000313" key="2">
    <source>
        <dbReference type="Proteomes" id="UP000192796"/>
    </source>
</evidence>
<dbReference type="AlphaFoldDB" id="A0A1V9FXI5"/>
<proteinExistence type="predicted"/>
<dbReference type="EMBL" id="LVYD01000047">
    <property type="protein sequence ID" value="OQP63081.1"/>
    <property type="molecule type" value="Genomic_DNA"/>
</dbReference>
<comment type="caution">
    <text evidence="1">The sequence shown here is derived from an EMBL/GenBank/DDBJ whole genome shotgun (WGS) entry which is preliminary data.</text>
</comment>
<accession>A0A1V9FXI5</accession>
<dbReference type="Gene3D" id="3.60.40.10">
    <property type="entry name" value="PPM-type phosphatase domain"/>
    <property type="match status" value="1"/>
</dbReference>
<reference evidence="1 2" key="1">
    <citation type="submission" date="2016-03" db="EMBL/GenBank/DDBJ databases">
        <title>Niastella vici sp. nov., isolated from farmland soil.</title>
        <authorList>
            <person name="Chen L."/>
            <person name="Wang D."/>
            <person name="Yang S."/>
            <person name="Wang G."/>
        </authorList>
    </citation>
    <scope>NUCLEOTIDE SEQUENCE [LARGE SCALE GENOMIC DNA]</scope>
    <source>
        <strain evidence="1 2">DJ57</strain>
    </source>
</reference>
<evidence type="ECO:0000313" key="1">
    <source>
        <dbReference type="EMBL" id="OQP63081.1"/>
    </source>
</evidence>
<protein>
    <recommendedName>
        <fullName evidence="3">PPM-type phosphatase domain-containing protein</fullName>
    </recommendedName>
</protein>
<gene>
    <name evidence="1" type="ORF">A3860_03665</name>
</gene>
<dbReference type="InterPro" id="IPR036457">
    <property type="entry name" value="PPM-type-like_dom_sf"/>
</dbReference>
<dbReference type="STRING" id="1703345.A3860_03665"/>
<organism evidence="1 2">
    <name type="scientific">Niastella vici</name>
    <dbReference type="NCBI Taxonomy" id="1703345"/>
    <lineage>
        <taxon>Bacteria</taxon>
        <taxon>Pseudomonadati</taxon>
        <taxon>Bacteroidota</taxon>
        <taxon>Chitinophagia</taxon>
        <taxon>Chitinophagales</taxon>
        <taxon>Chitinophagaceae</taxon>
        <taxon>Niastella</taxon>
    </lineage>
</organism>
<evidence type="ECO:0008006" key="3">
    <source>
        <dbReference type="Google" id="ProtNLM"/>
    </source>
</evidence>
<sequence length="203" mass="23575">MGTESYFAATLTGKLLRKISKEYSYKEFFSKESVGLQLILERITKQLFEELRSAQNILQLEREEVLNTLLIGIIDTNQRTGEFLCIGDGLICINNRLFEFEQDNKPDYLGYHLHEDFDSWYGKQQQRIFAQDLQDFSLATDGIFTFKKFDSKPYEEHGDVLEFLLADTAGSNNSNMLNRKLYDIQTNWGLKPGDDLAIIRIIF</sequence>
<keyword evidence="2" id="KW-1185">Reference proteome</keyword>